<evidence type="ECO:0000313" key="11">
    <source>
        <dbReference type="Proteomes" id="UP000241890"/>
    </source>
</evidence>
<dbReference type="Pfam" id="PF00063">
    <property type="entry name" value="Myosin_head"/>
    <property type="match status" value="2"/>
</dbReference>
<keyword evidence="1 6" id="KW-0547">Nucleotide-binding</keyword>
<dbReference type="GO" id="GO:0000146">
    <property type="term" value="F:microfilament motor activity"/>
    <property type="evidence" value="ECO:0007669"/>
    <property type="project" value="TreeGrafter"/>
</dbReference>
<feature type="region of interest" description="Actin-binding" evidence="6">
    <location>
        <begin position="758"/>
        <end position="780"/>
    </location>
</feature>
<dbReference type="PANTHER" id="PTHR13140:SF845">
    <property type="entry name" value="MYOSIN-LIKE PROTEIN"/>
    <property type="match status" value="1"/>
</dbReference>
<dbReference type="OrthoDB" id="6108017at2759"/>
<dbReference type="GO" id="GO:0016459">
    <property type="term" value="C:myosin complex"/>
    <property type="evidence" value="ECO:0007669"/>
    <property type="project" value="UniProtKB-KW"/>
</dbReference>
<evidence type="ECO:0000256" key="2">
    <source>
        <dbReference type="ARBA" id="ARBA00022840"/>
    </source>
</evidence>
<proteinExistence type="inferred from homology"/>
<dbReference type="GO" id="GO:0016020">
    <property type="term" value="C:membrane"/>
    <property type="evidence" value="ECO:0007669"/>
    <property type="project" value="TreeGrafter"/>
</dbReference>
<feature type="domain" description="Myosin motor" evidence="9">
    <location>
        <begin position="86"/>
        <end position="901"/>
    </location>
</feature>
<feature type="transmembrane region" description="Helical" evidence="8">
    <location>
        <begin position="1234"/>
        <end position="1258"/>
    </location>
</feature>
<evidence type="ECO:0000256" key="6">
    <source>
        <dbReference type="PROSITE-ProRule" id="PRU00782"/>
    </source>
</evidence>
<evidence type="ECO:0000256" key="4">
    <source>
        <dbReference type="ARBA" id="ARBA00023175"/>
    </source>
</evidence>
<feature type="compositionally biased region" description="Acidic residues" evidence="7">
    <location>
        <begin position="1288"/>
        <end position="1307"/>
    </location>
</feature>
<feature type="compositionally biased region" description="Basic and acidic residues" evidence="7">
    <location>
        <begin position="1068"/>
        <end position="1084"/>
    </location>
</feature>
<dbReference type="Gene3D" id="3.40.850.10">
    <property type="entry name" value="Kinesin motor domain"/>
    <property type="match status" value="1"/>
</dbReference>
<dbReference type="PANTHER" id="PTHR13140">
    <property type="entry name" value="MYOSIN"/>
    <property type="match status" value="1"/>
</dbReference>
<evidence type="ECO:0000256" key="5">
    <source>
        <dbReference type="ARBA" id="ARBA00023203"/>
    </source>
</evidence>
<protein>
    <submittedName>
        <fullName evidence="10">Myosin-6</fullName>
    </submittedName>
</protein>
<evidence type="ECO:0000259" key="9">
    <source>
        <dbReference type="PROSITE" id="PS51456"/>
    </source>
</evidence>
<dbReference type="InterPro" id="IPR027417">
    <property type="entry name" value="P-loop_NTPase"/>
</dbReference>
<keyword evidence="11" id="KW-1185">Reference proteome</keyword>
<evidence type="ECO:0000313" key="10">
    <source>
        <dbReference type="EMBL" id="GBG30603.1"/>
    </source>
</evidence>
<organism evidence="10 11">
    <name type="scientific">Hondaea fermentalgiana</name>
    <dbReference type="NCBI Taxonomy" id="2315210"/>
    <lineage>
        <taxon>Eukaryota</taxon>
        <taxon>Sar</taxon>
        <taxon>Stramenopiles</taxon>
        <taxon>Bigyra</taxon>
        <taxon>Labyrinthulomycetes</taxon>
        <taxon>Thraustochytrida</taxon>
        <taxon>Thraustochytriidae</taxon>
        <taxon>Hondaea</taxon>
    </lineage>
</organism>
<reference evidence="10 11" key="1">
    <citation type="submission" date="2017-12" db="EMBL/GenBank/DDBJ databases">
        <title>Sequencing, de novo assembly and annotation of complete genome of a new Thraustochytrid species, strain FCC1311.</title>
        <authorList>
            <person name="Sedici K."/>
            <person name="Godart F."/>
            <person name="Aiese Cigliano R."/>
            <person name="Sanseverino W."/>
            <person name="Barakat M."/>
            <person name="Ortet P."/>
            <person name="Marechal E."/>
            <person name="Cagnac O."/>
            <person name="Amato A."/>
        </authorList>
    </citation>
    <scope>NUCLEOTIDE SEQUENCE [LARGE SCALE GENOMIC DNA]</scope>
</reference>
<dbReference type="InParanoid" id="A0A2R5GPQ6"/>
<evidence type="ECO:0000256" key="3">
    <source>
        <dbReference type="ARBA" id="ARBA00023123"/>
    </source>
</evidence>
<feature type="region of interest" description="Disordered" evidence="7">
    <location>
        <begin position="1039"/>
        <end position="1193"/>
    </location>
</feature>
<dbReference type="Gene3D" id="1.20.5.4820">
    <property type="match status" value="1"/>
</dbReference>
<dbReference type="GO" id="GO:0051015">
    <property type="term" value="F:actin filament binding"/>
    <property type="evidence" value="ECO:0007669"/>
    <property type="project" value="TreeGrafter"/>
</dbReference>
<evidence type="ECO:0000256" key="1">
    <source>
        <dbReference type="ARBA" id="ARBA00022741"/>
    </source>
</evidence>
<keyword evidence="2 6" id="KW-0067">ATP-binding</keyword>
<feature type="compositionally biased region" description="Low complexity" evidence="7">
    <location>
        <begin position="1308"/>
        <end position="1327"/>
    </location>
</feature>
<keyword evidence="8" id="KW-0472">Membrane</keyword>
<feature type="compositionally biased region" description="Polar residues" evidence="7">
    <location>
        <begin position="1097"/>
        <end position="1108"/>
    </location>
</feature>
<sequence>MRPVKLRKGDRLWVKDKDLVWREAVLLGRAKDEHDPDRLLVQLGTNGEEDARSVKTATNKKKYPTKTVSARTDCEVRLVASTAELESVEDLTQVPALHEPSLLATLHARFDANQIYTRSGRVLLALNPYKPIKGLYGRTIINQYYRAGAATEGLPPHLYGVASTAYVNALDEGGTNQTVLVSGESGSGKTESTKILLRAITEMTELRLGSKNKPRGRAGRPALSDRVLQANPILEAFGNASTLRNENSSRFGKLIQVALRPVQGTLDGGCITTYLLEKARLAHQSPGERNFHVFYAMYAGGSRDELQAWRLQETGRGLEAFAYISDSEAILEDVDADSKRLEAVKNAMKVLGFSSSEVKAVFEVVAGVLHLGNIEFAAGNHGEASSVAPKGASMLSCAACCDLLQIDANALERALCKRVIRVNGSRKAHALPSFAHRQDESFEKPNSVEDAARARDALAMTLYERLFAWLVWRVNQSLRDVHNLTDPPTSTDSNATTSTTASTAILSPASAADAGPALHRGFEIGILDVFGFEVFAQNGFEQLCINYCNERLQSLFNEYVFLRDQREYNAEGINWEYVNFPENNTCLEMIESRPIGLLALMDENCLVPHGNDESLINKIYAHLPKQYEQYLPASQYDRGNMRFTVRHFAGQVLYSAAGFTRKNKNELRQEAVDLLRSSRHRIVCILCPQDAADAAGGADLASYFDEQLGAKASPGKGAVPGRPAANGILRNRHGPVASALSRGAVQQKTVMAHFKAQLDAALQTIRASETHFVRCLKPNDEDEPGYLDRPRLVEQLRYSGVLQMVQVARGGYLTRMVYEDFLMRFCTLLPLLGPSVRAGRYFGTPSRALALSRGASRTKLQGYCKDILRCFGLVYGADFQTGKTKVFLRQHSFTLLEMAKDAAHGRAARVIQRVFRVHVEHQLQREAATMIQCMVRQSAARHLRRVMSERREEAAQTIQLAVLQYLNRMRRYRRRQARHERAKQQKKAKSLGLVCSPVATRVTFNLAKLEVREIESRHDEEPYTAPSIIIPDYNEDLAWDDEGEIGNGESRARNRKLESPPPPPQQLDDLRDSTQSRDSGRDPLEAEPFLEDEAFSSAAQSDILQTSSKVKKPKKRLVSPPPPLQRDGDEEDDDNEFTTKNQGSHDSPEPAKKSSKKKNKKTDGRGVEANDVGFTTSAKKDSNNKKEPQESDEMMMKRVFREHGFEDERKLLDKAGFSSVEALHRVKHADLRSIGISQFAILTASAMFVVLIPLAFALGGLDSGLSYATAAVMTAWIWFHVFVRGSGDSDDDDDELDDNDDDDDDENASVSSSASDTDSAGPSSSTAKPRAKSTKKGEKSSAAPAASAKNKDKSKNTDKKKDKTKDKEKKKAKSKSEKT</sequence>
<dbReference type="PRINTS" id="PR00193">
    <property type="entry name" value="MYOSINHEAVY"/>
</dbReference>
<evidence type="ECO:0000256" key="7">
    <source>
        <dbReference type="SAM" id="MobiDB-lite"/>
    </source>
</evidence>
<dbReference type="SMART" id="SM00242">
    <property type="entry name" value="MYSc"/>
    <property type="match status" value="1"/>
</dbReference>
<name>A0A2R5GPQ6_9STRA</name>
<feature type="region of interest" description="Disordered" evidence="7">
    <location>
        <begin position="1288"/>
        <end position="1379"/>
    </location>
</feature>
<dbReference type="GO" id="GO:0007015">
    <property type="term" value="P:actin filament organization"/>
    <property type="evidence" value="ECO:0007669"/>
    <property type="project" value="TreeGrafter"/>
</dbReference>
<dbReference type="InterPro" id="IPR001609">
    <property type="entry name" value="Myosin_head_motor_dom-like"/>
</dbReference>
<keyword evidence="8" id="KW-1133">Transmembrane helix</keyword>
<dbReference type="Gene3D" id="1.10.10.820">
    <property type="match status" value="1"/>
</dbReference>
<accession>A0A2R5GPQ6</accession>
<keyword evidence="4 6" id="KW-0505">Motor protein</keyword>
<dbReference type="CDD" id="cd00124">
    <property type="entry name" value="MYSc"/>
    <property type="match status" value="1"/>
</dbReference>
<dbReference type="Proteomes" id="UP000241890">
    <property type="component" value="Unassembled WGS sequence"/>
</dbReference>
<dbReference type="GO" id="GO:0005737">
    <property type="term" value="C:cytoplasm"/>
    <property type="evidence" value="ECO:0007669"/>
    <property type="project" value="TreeGrafter"/>
</dbReference>
<keyword evidence="5 6" id="KW-0009">Actin-binding</keyword>
<dbReference type="EMBL" id="BEYU01000078">
    <property type="protein sequence ID" value="GBG30603.1"/>
    <property type="molecule type" value="Genomic_DNA"/>
</dbReference>
<keyword evidence="8" id="KW-0812">Transmembrane</keyword>
<feature type="compositionally biased region" description="Basic and acidic residues" evidence="7">
    <location>
        <begin position="1178"/>
        <end position="1193"/>
    </location>
</feature>
<comment type="similarity">
    <text evidence="6">Belongs to the TRAFAC class myosin-kinesin ATPase superfamily. Myosin family.</text>
</comment>
<keyword evidence="3 6" id="KW-0518">Myosin</keyword>
<dbReference type="PROSITE" id="PS51456">
    <property type="entry name" value="MYOSIN_MOTOR"/>
    <property type="match status" value="1"/>
</dbReference>
<dbReference type="InterPro" id="IPR036961">
    <property type="entry name" value="Kinesin_motor_dom_sf"/>
</dbReference>
<comment type="caution">
    <text evidence="10">The sequence shown here is derived from an EMBL/GenBank/DDBJ whole genome shotgun (WGS) entry which is preliminary data.</text>
</comment>
<gene>
    <name evidence="10" type="ORF">FCC1311_068232</name>
</gene>
<dbReference type="Gene3D" id="1.20.120.720">
    <property type="entry name" value="Myosin VI head, motor domain, U50 subdomain"/>
    <property type="match status" value="1"/>
</dbReference>
<feature type="binding site" evidence="6">
    <location>
        <begin position="183"/>
        <end position="190"/>
    </location>
    <ligand>
        <name>ATP</name>
        <dbReference type="ChEBI" id="CHEBI:30616"/>
    </ligand>
</feature>
<feature type="compositionally biased region" description="Basic and acidic residues" evidence="7">
    <location>
        <begin position="1349"/>
        <end position="1379"/>
    </location>
</feature>
<evidence type="ECO:0000256" key="8">
    <source>
        <dbReference type="SAM" id="Phobius"/>
    </source>
</evidence>
<dbReference type="SUPFAM" id="SSF52540">
    <property type="entry name" value="P-loop containing nucleoside triphosphate hydrolases"/>
    <property type="match status" value="1"/>
</dbReference>
<dbReference type="GO" id="GO:0005524">
    <property type="term" value="F:ATP binding"/>
    <property type="evidence" value="ECO:0007669"/>
    <property type="project" value="UniProtKB-UniRule"/>
</dbReference>
<dbReference type="Gene3D" id="1.20.58.530">
    <property type="match status" value="1"/>
</dbReference>